<dbReference type="Proteomes" id="UP000595349">
    <property type="component" value="Chromosome"/>
</dbReference>
<gene>
    <name evidence="2" type="ORF">HUG20_03960</name>
</gene>
<sequence>MARGQSRNNKGKDKSKLSQTPEYLKEKDGIYVEYASELADHDDIVARQHSERAEQREKE</sequence>
<dbReference type="KEGG" id="scib:HUG20_03960"/>
<dbReference type="InterPro" id="IPR025435">
    <property type="entry name" value="YfhD-like"/>
</dbReference>
<dbReference type="RefSeq" id="WP_200088334.1">
    <property type="nucleotide sequence ID" value="NZ_CP054706.1"/>
</dbReference>
<keyword evidence="3" id="KW-1185">Reference proteome</keyword>
<evidence type="ECO:0000313" key="3">
    <source>
        <dbReference type="Proteomes" id="UP000595349"/>
    </source>
</evidence>
<accession>A0A7T6Z915</accession>
<dbReference type="EMBL" id="CP054706">
    <property type="protein sequence ID" value="QQK79140.1"/>
    <property type="molecule type" value="Genomic_DNA"/>
</dbReference>
<protein>
    <submittedName>
        <fullName evidence="2">YfhD family protein</fullName>
    </submittedName>
</protein>
<dbReference type="Pfam" id="PF14151">
    <property type="entry name" value="YfhD"/>
    <property type="match status" value="1"/>
</dbReference>
<evidence type="ECO:0000313" key="2">
    <source>
        <dbReference type="EMBL" id="QQK79140.1"/>
    </source>
</evidence>
<evidence type="ECO:0000256" key="1">
    <source>
        <dbReference type="SAM" id="MobiDB-lite"/>
    </source>
</evidence>
<feature type="region of interest" description="Disordered" evidence="1">
    <location>
        <begin position="40"/>
        <end position="59"/>
    </location>
</feature>
<organism evidence="2 3">
    <name type="scientific">Salicibibacter cibi</name>
    <dbReference type="NCBI Taxonomy" id="2743001"/>
    <lineage>
        <taxon>Bacteria</taxon>
        <taxon>Bacillati</taxon>
        <taxon>Bacillota</taxon>
        <taxon>Bacilli</taxon>
        <taxon>Bacillales</taxon>
        <taxon>Bacillaceae</taxon>
        <taxon>Salicibibacter</taxon>
    </lineage>
</organism>
<reference evidence="2 3" key="1">
    <citation type="submission" date="2020-06" db="EMBL/GenBank/DDBJ databases">
        <title>Genomic analysis of Salicibibacter sp. NKC21-4.</title>
        <authorList>
            <person name="Oh Y.J."/>
        </authorList>
    </citation>
    <scope>NUCLEOTIDE SEQUENCE [LARGE SCALE GENOMIC DNA]</scope>
    <source>
        <strain evidence="2 3">NKC21-4</strain>
    </source>
</reference>
<dbReference type="AlphaFoldDB" id="A0A7T6Z915"/>
<proteinExistence type="predicted"/>
<name>A0A7T6Z915_9BACI</name>
<feature type="region of interest" description="Disordered" evidence="1">
    <location>
        <begin position="1"/>
        <end position="26"/>
    </location>
</feature>